<dbReference type="InParanoid" id="B9RCP2"/>
<dbReference type="PANTHER" id="PTHR34380">
    <property type="entry name" value="BNAA03G12380D PROTEIN"/>
    <property type="match status" value="1"/>
</dbReference>
<organism evidence="3 4">
    <name type="scientific">Ricinus communis</name>
    <name type="common">Castor bean</name>
    <dbReference type="NCBI Taxonomy" id="3988"/>
    <lineage>
        <taxon>Eukaryota</taxon>
        <taxon>Viridiplantae</taxon>
        <taxon>Streptophyta</taxon>
        <taxon>Embryophyta</taxon>
        <taxon>Tracheophyta</taxon>
        <taxon>Spermatophyta</taxon>
        <taxon>Magnoliopsida</taxon>
        <taxon>eudicotyledons</taxon>
        <taxon>Gunneridae</taxon>
        <taxon>Pentapetalae</taxon>
        <taxon>rosids</taxon>
        <taxon>fabids</taxon>
        <taxon>Malpighiales</taxon>
        <taxon>Euphorbiaceae</taxon>
        <taxon>Acalyphoideae</taxon>
        <taxon>Acalypheae</taxon>
        <taxon>Ricinus</taxon>
    </lineage>
</organism>
<sequence length="341" mass="37703">MVGMSRFNMDLKDDVSSCTVSELISSLKSAFQNAYFSQVEAVLISREEKLKREIELLKKENDWLAQKMETERLEKEMAKKECLELHKEISSLKEEKAGFHEKLKSLADDKKTVIELEAKLCELECAKLRAENEARACKINYDGLEIRVYKLDQEMKELKSFETGGENVAANVKIEGDETTDVKIEKDATRCDESAHLELSQSPSFHHTADMNNRTGGGRPLSEDIVEIIDSDDDSSAPSKILSAKEMASSGEQKGLPSGQRASEYVIGALKRKWVSSVNKGGIDNGENDVAQDVAECCSTGKDKISKAQKLFPVANSSPIEHSSSSSSSSDSDVDVDLSIY</sequence>
<accession>B9RCP2</accession>
<gene>
    <name evidence="3" type="ORF">RCOM_1691070</name>
</gene>
<dbReference type="AlphaFoldDB" id="B9RCP2"/>
<feature type="compositionally biased region" description="Acidic residues" evidence="2">
    <location>
        <begin position="332"/>
        <end position="341"/>
    </location>
</feature>
<protein>
    <submittedName>
        <fullName evidence="3">Uncharacterized protein</fullName>
    </submittedName>
</protein>
<dbReference type="Proteomes" id="UP000008311">
    <property type="component" value="Unassembled WGS sequence"/>
</dbReference>
<evidence type="ECO:0000256" key="1">
    <source>
        <dbReference type="SAM" id="Coils"/>
    </source>
</evidence>
<keyword evidence="1" id="KW-0175">Coiled coil</keyword>
<dbReference type="eggNOG" id="ENOG502S9YT">
    <property type="taxonomic scope" value="Eukaryota"/>
</dbReference>
<dbReference type="EMBL" id="EQ973774">
    <property type="protein sequence ID" value="EEF51313.1"/>
    <property type="molecule type" value="Genomic_DNA"/>
</dbReference>
<feature type="region of interest" description="Disordered" evidence="2">
    <location>
        <begin position="316"/>
        <end position="341"/>
    </location>
</feature>
<feature type="coiled-coil region" evidence="1">
    <location>
        <begin position="40"/>
        <end position="109"/>
    </location>
</feature>
<evidence type="ECO:0000313" key="3">
    <source>
        <dbReference type="EMBL" id="EEF51313.1"/>
    </source>
</evidence>
<keyword evidence="4" id="KW-1185">Reference proteome</keyword>
<name>B9RCP2_RICCO</name>
<dbReference type="PANTHER" id="PTHR34380:SF8">
    <property type="entry name" value="DNA DOUBLE-STRAND BREAK REPAIR RAD50 ATPASE"/>
    <property type="match status" value="1"/>
</dbReference>
<evidence type="ECO:0000313" key="4">
    <source>
        <dbReference type="Proteomes" id="UP000008311"/>
    </source>
</evidence>
<proteinExistence type="predicted"/>
<evidence type="ECO:0000256" key="2">
    <source>
        <dbReference type="SAM" id="MobiDB-lite"/>
    </source>
</evidence>
<reference evidence="4" key="1">
    <citation type="journal article" date="2010" name="Nat. Biotechnol.">
        <title>Draft genome sequence of the oilseed species Ricinus communis.</title>
        <authorList>
            <person name="Chan A.P."/>
            <person name="Crabtree J."/>
            <person name="Zhao Q."/>
            <person name="Lorenzi H."/>
            <person name="Orvis J."/>
            <person name="Puiu D."/>
            <person name="Melake-Berhan A."/>
            <person name="Jones K.M."/>
            <person name="Redman J."/>
            <person name="Chen G."/>
            <person name="Cahoon E.B."/>
            <person name="Gedil M."/>
            <person name="Stanke M."/>
            <person name="Haas B.J."/>
            <person name="Wortman J.R."/>
            <person name="Fraser-Liggett C.M."/>
            <person name="Ravel J."/>
            <person name="Rabinowicz P.D."/>
        </authorList>
    </citation>
    <scope>NUCLEOTIDE SEQUENCE [LARGE SCALE GENOMIC DNA]</scope>
    <source>
        <strain evidence="4">cv. Hale</strain>
    </source>
</reference>